<gene>
    <name evidence="7" type="ORF">BV898_17651</name>
</gene>
<evidence type="ECO:0000256" key="1">
    <source>
        <dbReference type="ARBA" id="ARBA00004282"/>
    </source>
</evidence>
<keyword evidence="4" id="KW-0965">Cell junction</keyword>
<feature type="region of interest" description="Disordered" evidence="5">
    <location>
        <begin position="637"/>
        <end position="679"/>
    </location>
</feature>
<name>A0A9X6NHM5_HYPEX</name>
<dbReference type="FunFam" id="2.30.29.30:FF:000002">
    <property type="entry name" value="Band 4.1-like protein 5 isoform 1"/>
    <property type="match status" value="1"/>
</dbReference>
<feature type="compositionally biased region" description="Basic residues" evidence="5">
    <location>
        <begin position="373"/>
        <end position="383"/>
    </location>
</feature>
<dbReference type="InterPro" id="IPR000299">
    <property type="entry name" value="FERM_domain"/>
</dbReference>
<dbReference type="Gene3D" id="1.20.80.10">
    <property type="match status" value="1"/>
</dbReference>
<dbReference type="InterPro" id="IPR014352">
    <property type="entry name" value="FERM/acyl-CoA-bd_prot_sf"/>
</dbReference>
<dbReference type="Gene3D" id="2.30.29.30">
    <property type="entry name" value="Pleckstrin-homology domain (PH domain)/Phosphotyrosine-binding domain (PTB)"/>
    <property type="match status" value="1"/>
</dbReference>
<dbReference type="PROSITE" id="PS50057">
    <property type="entry name" value="FERM_3"/>
    <property type="match status" value="1"/>
</dbReference>
<dbReference type="OrthoDB" id="6235974at2759"/>
<feature type="compositionally biased region" description="Polar residues" evidence="5">
    <location>
        <begin position="637"/>
        <end position="646"/>
    </location>
</feature>
<dbReference type="InterPro" id="IPR019749">
    <property type="entry name" value="Band_41_domain"/>
</dbReference>
<feature type="region of interest" description="Disordered" evidence="5">
    <location>
        <begin position="487"/>
        <end position="525"/>
    </location>
</feature>
<evidence type="ECO:0000256" key="2">
    <source>
        <dbReference type="ARBA" id="ARBA00004496"/>
    </source>
</evidence>
<dbReference type="Proteomes" id="UP000192578">
    <property type="component" value="Unassembled WGS sequence"/>
</dbReference>
<dbReference type="PANTHER" id="PTHR23280:SF25">
    <property type="entry name" value="MOESIN_EZRIN_RADIXIN HOMOLOG 1"/>
    <property type="match status" value="1"/>
</dbReference>
<organism evidence="7 8">
    <name type="scientific">Hypsibius exemplaris</name>
    <name type="common">Freshwater tardigrade</name>
    <dbReference type="NCBI Taxonomy" id="2072580"/>
    <lineage>
        <taxon>Eukaryota</taxon>
        <taxon>Metazoa</taxon>
        <taxon>Ecdysozoa</taxon>
        <taxon>Tardigrada</taxon>
        <taxon>Eutardigrada</taxon>
        <taxon>Parachela</taxon>
        <taxon>Hypsibioidea</taxon>
        <taxon>Hypsibiidae</taxon>
        <taxon>Hypsibius</taxon>
    </lineage>
</organism>
<accession>A0A9X6NHM5</accession>
<evidence type="ECO:0000256" key="5">
    <source>
        <dbReference type="SAM" id="MobiDB-lite"/>
    </source>
</evidence>
<dbReference type="GO" id="GO:0031032">
    <property type="term" value="P:actomyosin structure organization"/>
    <property type="evidence" value="ECO:0007669"/>
    <property type="project" value="TreeGrafter"/>
</dbReference>
<dbReference type="SUPFAM" id="SSF47031">
    <property type="entry name" value="Second domain of FERM"/>
    <property type="match status" value="1"/>
</dbReference>
<feature type="compositionally biased region" description="Polar residues" evidence="5">
    <location>
        <begin position="575"/>
        <end position="587"/>
    </location>
</feature>
<dbReference type="Gene3D" id="3.10.20.90">
    <property type="entry name" value="Phosphatidylinositol 3-kinase Catalytic Subunit, Chain A, domain 1"/>
    <property type="match status" value="1"/>
</dbReference>
<dbReference type="PRINTS" id="PR00935">
    <property type="entry name" value="BAND41"/>
</dbReference>
<comment type="caution">
    <text evidence="7">The sequence shown here is derived from an EMBL/GenBank/DDBJ whole genome shotgun (WGS) entry which is preliminary data.</text>
</comment>
<dbReference type="CDD" id="cd14473">
    <property type="entry name" value="FERM_B-lobe"/>
    <property type="match status" value="1"/>
</dbReference>
<feature type="domain" description="FERM" evidence="6">
    <location>
        <begin position="37"/>
        <end position="325"/>
    </location>
</feature>
<feature type="region of interest" description="Disordered" evidence="5">
    <location>
        <begin position="564"/>
        <end position="587"/>
    </location>
</feature>
<evidence type="ECO:0000313" key="7">
    <source>
        <dbReference type="EMBL" id="OWA53218.1"/>
    </source>
</evidence>
<evidence type="ECO:0000259" key="6">
    <source>
        <dbReference type="PROSITE" id="PS50057"/>
    </source>
</evidence>
<dbReference type="InterPro" id="IPR011993">
    <property type="entry name" value="PH-like_dom_sf"/>
</dbReference>
<evidence type="ECO:0000256" key="4">
    <source>
        <dbReference type="ARBA" id="ARBA00022949"/>
    </source>
</evidence>
<reference evidence="8" key="1">
    <citation type="submission" date="2017-01" db="EMBL/GenBank/DDBJ databases">
        <title>Comparative genomics of anhydrobiosis in the tardigrade Hypsibius dujardini.</title>
        <authorList>
            <person name="Yoshida Y."/>
            <person name="Koutsovoulos G."/>
            <person name="Laetsch D."/>
            <person name="Stevens L."/>
            <person name="Kumar S."/>
            <person name="Horikawa D."/>
            <person name="Ishino K."/>
            <person name="Komine S."/>
            <person name="Tomita M."/>
            <person name="Blaxter M."/>
            <person name="Arakawa K."/>
        </authorList>
    </citation>
    <scope>NUCLEOTIDE SEQUENCE [LARGE SCALE GENOMIC DNA]</scope>
    <source>
        <strain evidence="8">Z151</strain>
    </source>
</reference>
<dbReference type="SMART" id="SM01196">
    <property type="entry name" value="FERM_C"/>
    <property type="match status" value="1"/>
</dbReference>
<feature type="compositionally biased region" description="Polar residues" evidence="5">
    <location>
        <begin position="763"/>
        <end position="785"/>
    </location>
</feature>
<dbReference type="InterPro" id="IPR029071">
    <property type="entry name" value="Ubiquitin-like_domsf"/>
</dbReference>
<dbReference type="InterPro" id="IPR014847">
    <property type="entry name" value="FA"/>
</dbReference>
<feature type="region of interest" description="Disordered" evidence="5">
    <location>
        <begin position="430"/>
        <end position="451"/>
    </location>
</feature>
<dbReference type="Pfam" id="PF00373">
    <property type="entry name" value="FERM_M"/>
    <property type="match status" value="1"/>
</dbReference>
<dbReference type="Pfam" id="PF09379">
    <property type="entry name" value="FERM_N"/>
    <property type="match status" value="1"/>
</dbReference>
<keyword evidence="3" id="KW-0963">Cytoplasm</keyword>
<dbReference type="InterPro" id="IPR019748">
    <property type="entry name" value="FERM_central"/>
</dbReference>
<feature type="region of interest" description="Disordered" evidence="5">
    <location>
        <begin position="763"/>
        <end position="786"/>
    </location>
</feature>
<dbReference type="GO" id="GO:0005856">
    <property type="term" value="C:cytoskeleton"/>
    <property type="evidence" value="ECO:0007669"/>
    <property type="project" value="TreeGrafter"/>
</dbReference>
<feature type="region of interest" description="Disordered" evidence="5">
    <location>
        <begin position="693"/>
        <end position="724"/>
    </location>
</feature>
<comment type="subcellular location">
    <subcellularLocation>
        <location evidence="1">Cell junction</location>
    </subcellularLocation>
    <subcellularLocation>
        <location evidence="2">Cytoplasm</location>
    </subcellularLocation>
</comment>
<dbReference type="SUPFAM" id="SSF54236">
    <property type="entry name" value="Ubiquitin-like"/>
    <property type="match status" value="1"/>
</dbReference>
<dbReference type="GO" id="GO:0005737">
    <property type="term" value="C:cytoplasm"/>
    <property type="evidence" value="ECO:0007669"/>
    <property type="project" value="UniProtKB-SubCell"/>
</dbReference>
<dbReference type="InterPro" id="IPR035963">
    <property type="entry name" value="FERM_2"/>
</dbReference>
<keyword evidence="8" id="KW-1185">Reference proteome</keyword>
<dbReference type="SMART" id="SM01195">
    <property type="entry name" value="FA"/>
    <property type="match status" value="1"/>
</dbReference>
<dbReference type="EMBL" id="MTYJ01000309">
    <property type="protein sequence ID" value="OWA53218.1"/>
    <property type="molecule type" value="Genomic_DNA"/>
</dbReference>
<dbReference type="InterPro" id="IPR018979">
    <property type="entry name" value="FERM_N"/>
</dbReference>
<proteinExistence type="predicted"/>
<dbReference type="InterPro" id="IPR018980">
    <property type="entry name" value="FERM_PH-like_C"/>
</dbReference>
<dbReference type="Pfam" id="PF09380">
    <property type="entry name" value="FERM_C"/>
    <property type="match status" value="1"/>
</dbReference>
<dbReference type="SUPFAM" id="SSF50729">
    <property type="entry name" value="PH domain-like"/>
    <property type="match status" value="1"/>
</dbReference>
<dbReference type="PANTHER" id="PTHR23280">
    <property type="entry name" value="4.1 G PROTEIN"/>
    <property type="match status" value="1"/>
</dbReference>
<evidence type="ECO:0000256" key="3">
    <source>
        <dbReference type="ARBA" id="ARBA00022490"/>
    </source>
</evidence>
<dbReference type="Pfam" id="PF08736">
    <property type="entry name" value="FA"/>
    <property type="match status" value="1"/>
</dbReference>
<dbReference type="SMART" id="SM00295">
    <property type="entry name" value="B41"/>
    <property type="match status" value="1"/>
</dbReference>
<feature type="region of interest" description="Disordered" evidence="5">
    <location>
        <begin position="355"/>
        <end position="393"/>
    </location>
</feature>
<feature type="compositionally biased region" description="Low complexity" evidence="5">
    <location>
        <begin position="661"/>
        <end position="672"/>
    </location>
</feature>
<dbReference type="GO" id="GO:0070161">
    <property type="term" value="C:anchoring junction"/>
    <property type="evidence" value="ECO:0007669"/>
    <property type="project" value="UniProtKB-SubCell"/>
</dbReference>
<evidence type="ECO:0000313" key="8">
    <source>
        <dbReference type="Proteomes" id="UP000192578"/>
    </source>
</evidence>
<dbReference type="CDD" id="cd17108">
    <property type="entry name" value="FERM_F1_EPB41L5_like"/>
    <property type="match status" value="1"/>
</dbReference>
<dbReference type="AlphaFoldDB" id="A0A9X6NHM5"/>
<dbReference type="CDD" id="cd13186">
    <property type="entry name" value="FERM_C_NBL4_NBL5"/>
    <property type="match status" value="1"/>
</dbReference>
<feature type="compositionally biased region" description="Pro residues" evidence="5">
    <location>
        <begin position="711"/>
        <end position="722"/>
    </location>
</feature>
<dbReference type="FunFam" id="1.20.80.10:FF:000003">
    <property type="entry name" value="Tyrosine-protein phosphatase non-receptor type 4"/>
    <property type="match status" value="1"/>
</dbReference>
<feature type="compositionally biased region" description="Polar residues" evidence="5">
    <location>
        <begin position="495"/>
        <end position="505"/>
    </location>
</feature>
<dbReference type="GO" id="GO:0005886">
    <property type="term" value="C:plasma membrane"/>
    <property type="evidence" value="ECO:0007669"/>
    <property type="project" value="UniProtKB-ARBA"/>
</dbReference>
<sequence>MGLWQFLSRRGRSRGGVRLANGPDTAGSCHVTPKGHVECMVQMLDGEDLTVFVPKKSLAQDLINEVAHHLELGVERDYFGLQFSDTHQVQHWLDPTKTVKKQIKIGPPYSLRFRVKLFPPNPQNIREDLTKYLFFLHLKQDIQSGRLVCPSDAVAADLGAYALQSEFGDYNPEVHTPEFVSEFRFVPDEKQTPELEEAILERWKKEKDRSPAQVEYSYLAKVKTFEMYGVDKHIVMGKDGREYCLGLDPVGLWVMEGDTKIGEFSWTKTEKTKFDGKKFTVIVKEDGDNGMEIEHTFSFWLPNKKAAKHLWKCALEHHAFFHTTSVPQEHTNRQSFFRMGSRFRHTGKTAAQIATEARPAQQVQFERRPSQRFSRRSTIRRHPAGTGSNAESVNKAAAAAKSVVEAVPLKSAAGTTEVLASHTISPPIPARRLASIPQSPQSPPPSKTSDTSCEVLATTFLSVSDAAPPLPPRLGMNERSPSLSEIANRDIRPPSSHTLIASPTGISGGRTQDKPPTSPTKPIRTYQFDYTPPISTAVAFDQVKLPSSGPSLLPLKSEEFRHSRGALDAVDEKSSTLQQAPASGTLPSIAATNGGYQHHASYLDRVLPPREINGFKLKTVEKDPQQPKELVSILKNTEATNPSYKMSSGARHPSNDSGRASPPSISSGSPSPTAGNISGASLAETSFDSCDTAPLLMLDGSDDEDCGNEPQPTPLLPMPPGDLLPSEPLLVSDCFSTEFSALLLNVETNDEPAVLPALQFVEPSQNGSNGVSRSESGASAGSNGTVEKAYTPTAVSNPSYQQIPWLRPDVVPHTIDSTTTFRKSDVPSFSFKQEPEKIQNVRRVITTEL</sequence>
<dbReference type="FunFam" id="3.10.20.90:FF:000024">
    <property type="entry name" value="Erythrocyte membrane protein band 4.1-like 5"/>
    <property type="match status" value="1"/>
</dbReference>
<protein>
    <submittedName>
        <fullName evidence="7">Band 4.1-like protein 5</fullName>
    </submittedName>
</protein>